<keyword evidence="1" id="KW-0472">Membrane</keyword>
<keyword evidence="1" id="KW-0812">Transmembrane</keyword>
<dbReference type="AlphaFoldDB" id="A0A095V1H2"/>
<sequence length="106" mass="12066">MNENQNKDAVLVAYLTILGTVIAIFMNNEEKKTEFASFHIRQALGIFLSFFLLGYFVGYADSWTVSSAFYLFYFILWIYGFSGALSGQKRLIPVVGAFFQTTFKSL</sequence>
<gene>
    <name evidence="2" type="ORF">LG45_03305</name>
</gene>
<evidence type="ECO:0000313" key="3">
    <source>
        <dbReference type="Proteomes" id="UP000029554"/>
    </source>
</evidence>
<evidence type="ECO:0000256" key="1">
    <source>
        <dbReference type="SAM" id="Phobius"/>
    </source>
</evidence>
<dbReference type="Proteomes" id="UP000029554">
    <property type="component" value="Unassembled WGS sequence"/>
</dbReference>
<dbReference type="eggNOG" id="COG4818">
    <property type="taxonomic scope" value="Bacteria"/>
</dbReference>
<dbReference type="EMBL" id="JRHH01000002">
    <property type="protein sequence ID" value="KGD68685.1"/>
    <property type="molecule type" value="Genomic_DNA"/>
</dbReference>
<evidence type="ECO:0000313" key="2">
    <source>
        <dbReference type="EMBL" id="KGD68685.1"/>
    </source>
</evidence>
<feature type="transmembrane region" description="Helical" evidence="1">
    <location>
        <begin position="63"/>
        <end position="81"/>
    </location>
</feature>
<comment type="caution">
    <text evidence="2">The sequence shown here is derived from an EMBL/GenBank/DDBJ whole genome shotgun (WGS) entry which is preliminary data.</text>
</comment>
<proteinExistence type="predicted"/>
<feature type="transmembrane region" description="Helical" evidence="1">
    <location>
        <begin position="40"/>
        <end position="57"/>
    </location>
</feature>
<dbReference type="RefSeq" id="WP_035124350.1">
    <property type="nucleotide sequence ID" value="NZ_JRHH01000002.1"/>
</dbReference>
<feature type="transmembrane region" description="Helical" evidence="1">
    <location>
        <begin position="12"/>
        <end position="28"/>
    </location>
</feature>
<organism evidence="2 3">
    <name type="scientific">Flavobacterium aquatile LMG 4008 = ATCC 11947</name>
    <dbReference type="NCBI Taxonomy" id="1453498"/>
    <lineage>
        <taxon>Bacteria</taxon>
        <taxon>Pseudomonadati</taxon>
        <taxon>Bacteroidota</taxon>
        <taxon>Flavobacteriia</taxon>
        <taxon>Flavobacteriales</taxon>
        <taxon>Flavobacteriaceae</taxon>
        <taxon>Flavobacterium</taxon>
    </lineage>
</organism>
<dbReference type="STRING" id="1453498.LG45_03305"/>
<dbReference type="OrthoDB" id="6400719at2"/>
<name>A0A095V1H2_9FLAO</name>
<protein>
    <submittedName>
        <fullName evidence="2">Membrane protein</fullName>
    </submittedName>
</protein>
<keyword evidence="3" id="KW-1185">Reference proteome</keyword>
<reference evidence="2 3" key="1">
    <citation type="submission" date="2014-09" db="EMBL/GenBank/DDBJ databases">
        <title>Whole Genome Shotgun of Flavobacterium aquatile LMG 4008.</title>
        <authorList>
            <person name="Gale A.N."/>
            <person name="Pipes S.E."/>
            <person name="Newman J.D."/>
        </authorList>
    </citation>
    <scope>NUCLEOTIDE SEQUENCE [LARGE SCALE GENOMIC DNA]</scope>
    <source>
        <strain evidence="2 3">LMG 4008</strain>
    </source>
</reference>
<keyword evidence="1" id="KW-1133">Transmembrane helix</keyword>
<accession>A0A095V1H2</accession>